<evidence type="ECO:0000256" key="13">
    <source>
        <dbReference type="PIRSR" id="PIRSR001155-1"/>
    </source>
</evidence>
<evidence type="ECO:0000256" key="7">
    <source>
        <dbReference type="ARBA" id="ARBA00022801"/>
    </source>
</evidence>
<evidence type="ECO:0000256" key="2">
    <source>
        <dbReference type="ARBA" id="ARBA00022588"/>
    </source>
</evidence>
<evidence type="ECO:0000256" key="3">
    <source>
        <dbReference type="ARBA" id="ARBA00022659"/>
    </source>
</evidence>
<dbReference type="PROSITE" id="PS01187">
    <property type="entry name" value="EGF_CA"/>
    <property type="match status" value="1"/>
</dbReference>
<keyword evidence="16" id="KW-0479">Metal-binding</keyword>
<dbReference type="InterPro" id="IPR001314">
    <property type="entry name" value="Peptidase_S1A"/>
</dbReference>
<evidence type="ECO:0000256" key="11">
    <source>
        <dbReference type="ARBA" id="ARBA00023278"/>
    </source>
</evidence>
<dbReference type="InterPro" id="IPR035914">
    <property type="entry name" value="Sperma_CUB_dom_sf"/>
</dbReference>
<dbReference type="InterPro" id="IPR043504">
    <property type="entry name" value="Peptidase_S1_PA_chymotrypsin"/>
</dbReference>
<keyword evidence="15" id="KW-0597">Phosphoprotein</keyword>
<evidence type="ECO:0000256" key="16">
    <source>
        <dbReference type="PIRSR" id="PIRSR001155-4"/>
    </source>
</evidence>
<dbReference type="GO" id="GO:0045087">
    <property type="term" value="P:innate immune response"/>
    <property type="evidence" value="ECO:0007669"/>
    <property type="project" value="UniProtKB-KW"/>
</dbReference>
<dbReference type="CDD" id="cd00054">
    <property type="entry name" value="EGF_CA"/>
    <property type="match status" value="1"/>
</dbReference>
<feature type="binding site" evidence="16">
    <location>
        <position position="114"/>
    </location>
    <ligand>
        <name>Ca(2+)</name>
        <dbReference type="ChEBI" id="CHEBI:29108"/>
        <label>1</label>
    </ligand>
</feature>
<feature type="domain" description="Sushi" evidence="22">
    <location>
        <begin position="290"/>
        <end position="355"/>
    </location>
</feature>
<dbReference type="Gene3D" id="2.60.120.290">
    <property type="entry name" value="Spermadhesin, CUB domain"/>
    <property type="match status" value="2"/>
</dbReference>
<dbReference type="SUPFAM" id="SSF57535">
    <property type="entry name" value="Complement control module/SCR domain"/>
    <property type="match status" value="2"/>
</dbReference>
<feature type="binding site" evidence="16">
    <location>
        <position position="226"/>
    </location>
    <ligand>
        <name>Ca(2+)</name>
        <dbReference type="ChEBI" id="CHEBI:29108"/>
        <label>3</label>
    </ligand>
</feature>
<dbReference type="InterPro" id="IPR000859">
    <property type="entry name" value="CUB_dom"/>
</dbReference>
<keyword evidence="6" id="KW-0677">Repeat</keyword>
<feature type="binding site" evidence="16">
    <location>
        <position position="116"/>
    </location>
    <ligand>
        <name>Ca(2+)</name>
        <dbReference type="ChEBI" id="CHEBI:29108"/>
        <label>1</label>
    </ligand>
</feature>
<dbReference type="SMART" id="SM00032">
    <property type="entry name" value="CCP"/>
    <property type="match status" value="2"/>
</dbReference>
<feature type="signal peptide" evidence="19">
    <location>
        <begin position="1"/>
        <end position="17"/>
    </location>
</feature>
<keyword evidence="23" id="KW-1185">Reference proteome</keyword>
<evidence type="ECO:0000256" key="9">
    <source>
        <dbReference type="ARBA" id="ARBA00022859"/>
    </source>
</evidence>
<organism evidence="23 24">
    <name type="scientific">Parambassis ranga</name>
    <name type="common">Indian glassy fish</name>
    <dbReference type="NCBI Taxonomy" id="210632"/>
    <lineage>
        <taxon>Eukaryota</taxon>
        <taxon>Metazoa</taxon>
        <taxon>Chordata</taxon>
        <taxon>Craniata</taxon>
        <taxon>Vertebrata</taxon>
        <taxon>Euteleostomi</taxon>
        <taxon>Actinopterygii</taxon>
        <taxon>Neopterygii</taxon>
        <taxon>Teleostei</taxon>
        <taxon>Neoteleostei</taxon>
        <taxon>Acanthomorphata</taxon>
        <taxon>Ovalentaria</taxon>
        <taxon>Ambassidae</taxon>
        <taxon>Parambassis</taxon>
    </lineage>
</organism>
<keyword evidence="11 15" id="KW-0379">Hydroxylation</keyword>
<dbReference type="FunFam" id="2.10.70.10:FF:000016">
    <property type="entry name" value="Mannan-binding lectin serine protease 1"/>
    <property type="match status" value="1"/>
</dbReference>
<feature type="disulfide bond" description="Interchain (between heavy and light chains)" evidence="14">
    <location>
        <begin position="426"/>
        <end position="549"/>
    </location>
</feature>
<feature type="binding site" evidence="16">
    <location>
        <position position="154"/>
    </location>
    <ligand>
        <name>Ca(2+)</name>
        <dbReference type="ChEBI" id="CHEBI:29108"/>
        <label>2</label>
    </ligand>
</feature>
<dbReference type="GO" id="GO:0004252">
    <property type="term" value="F:serine-type endopeptidase activity"/>
    <property type="evidence" value="ECO:0007669"/>
    <property type="project" value="InterPro"/>
</dbReference>
<dbReference type="InterPro" id="IPR001254">
    <property type="entry name" value="Trypsin_dom"/>
</dbReference>
<dbReference type="CDD" id="cd00041">
    <property type="entry name" value="CUB"/>
    <property type="match status" value="2"/>
</dbReference>
<feature type="active site" description="Charge relay system" evidence="13">
    <location>
        <position position="628"/>
    </location>
</feature>
<dbReference type="SUPFAM" id="SSF57196">
    <property type="entry name" value="EGF/Laminin"/>
    <property type="match status" value="1"/>
</dbReference>
<feature type="domain" description="Peptidase S1" evidence="21">
    <location>
        <begin position="439"/>
        <end position="680"/>
    </location>
</feature>
<dbReference type="FunFam" id="2.10.25.10:FF:000059">
    <property type="entry name" value="Mannan-binding lectin serine protease 1"/>
    <property type="match status" value="1"/>
</dbReference>
<feature type="binding site" evidence="16">
    <location>
        <position position="132"/>
    </location>
    <ligand>
        <name>Ca(2+)</name>
        <dbReference type="ChEBI" id="CHEBI:29108"/>
        <label>2</label>
    </ligand>
</feature>
<dbReference type="PROSITE" id="PS00135">
    <property type="entry name" value="TRYPSIN_SER"/>
    <property type="match status" value="1"/>
</dbReference>
<dbReference type="OrthoDB" id="9985152at2759"/>
<feature type="binding site" evidence="16">
    <location>
        <position position="60"/>
    </location>
    <ligand>
        <name>Ca(2+)</name>
        <dbReference type="ChEBI" id="CHEBI:29108"/>
        <label>1</label>
    </ligand>
</feature>
<keyword evidence="3 18" id="KW-0768">Sushi</keyword>
<evidence type="ECO:0000256" key="8">
    <source>
        <dbReference type="ARBA" id="ARBA00022825"/>
    </source>
</evidence>
<sequence length="685" mass="75235">MLRLSLLLLLLSHSTSSMLLGWVESPGYPTGYLPHSSLNWSRCASKGHTLSIRLIHLDLEDSHNCENDAVKVFSDGNLISILCGEREYEDLQSTVNPYLLSSPGGCLSLLFHSDYSNAKRHTGFRGFYTIQDFDECEEDPNNGCTQFCHNYIGGYRCSCRHGYHLDRDRQTCTVSCSRDLSGKKRGDISSPSWPGSYAENANCQYNLSVEAHLQLELHFSDIFDVEQSPDGQCIDTLRIETPSGTLGSFCGQTPPPSPFLTHANQVQIHFISDGFGTNKGFSFHFKTRDKVCPAVATAHSALTPQQPEYVRGQLVTVTCDVGYVVNTQTIQTQSPEYEATCQSTGTWTPSYTCEPVDCGFPGIPKDGILQLVGSDSPETQYQAQIQFNCTSKYYRLEGDDTYTCSDSGEWISVNGKTEMPKCTAVCGKPETSTLSAGRILGGQNAKLGEMPWQLLIKSPRRGGASLINDQWAVTAAHVVERFEEASLQLYGGMVDGRIQASVMDSEKIIIHPGYPKETSGVERTNFDNDIALIKFTSRVNFGPNLLPICLPEKGRGVSENELGTVSGFGMTDKVRKSALLKYAHIAVYSHDECNRTPNLSEQSDKAMTFTNNMFCAGASGKDSCEGDSGGPFILPMLSGVGGPYSLTGIVSWGRYCRTGDNKGYYTKVGNYVDWIKNTIETVETS</sequence>
<keyword evidence="5 19" id="KW-0732">Signal</keyword>
<evidence type="ECO:0000256" key="6">
    <source>
        <dbReference type="ARBA" id="ARBA00022737"/>
    </source>
</evidence>
<dbReference type="SMART" id="SM00042">
    <property type="entry name" value="CUB"/>
    <property type="match status" value="2"/>
</dbReference>
<dbReference type="PROSITE" id="PS01186">
    <property type="entry name" value="EGF_2"/>
    <property type="match status" value="1"/>
</dbReference>
<comment type="PTM">
    <text evidence="15">The iron and 2-oxoglutarate dependent 3-hydroxylation of aspartate and asparagine is (R) stereospecific within EGF domains.</text>
</comment>
<comment type="similarity">
    <text evidence="12">Belongs to the peptidase S1 family. CLIP subfamily.</text>
</comment>
<feature type="binding site" evidence="16">
    <location>
        <position position="235"/>
    </location>
    <ligand>
        <name>Ca(2+)</name>
        <dbReference type="ChEBI" id="CHEBI:29108"/>
        <label>3</label>
    </ligand>
</feature>
<dbReference type="FunFam" id="2.40.10.10:FF:000002">
    <property type="entry name" value="Transmembrane protease serine"/>
    <property type="match status" value="1"/>
</dbReference>
<keyword evidence="16" id="KW-0106">Calcium</keyword>
<dbReference type="InterPro" id="IPR001881">
    <property type="entry name" value="EGF-like_Ca-bd_dom"/>
</dbReference>
<dbReference type="InterPro" id="IPR018097">
    <property type="entry name" value="EGF_Ca-bd_CS"/>
</dbReference>
<dbReference type="CDD" id="cd00033">
    <property type="entry name" value="CCP"/>
    <property type="match status" value="1"/>
</dbReference>
<feature type="domain" description="CUB" evidence="20">
    <location>
        <begin position="11"/>
        <end position="131"/>
    </location>
</feature>
<evidence type="ECO:0000256" key="17">
    <source>
        <dbReference type="PROSITE-ProRule" id="PRU00059"/>
    </source>
</evidence>
<feature type="disulfide bond" evidence="14">
    <location>
        <begin position="593"/>
        <end position="615"/>
    </location>
</feature>
<dbReference type="InterPro" id="IPR033116">
    <property type="entry name" value="TRYPSIN_SER"/>
</dbReference>
<feature type="active site" description="Charge relay system" evidence="13">
    <location>
        <position position="477"/>
    </location>
</feature>
<dbReference type="FunFam" id="2.60.120.290:FF:000101">
    <property type="entry name" value="Complement component 1, s subcomponent"/>
    <property type="match status" value="1"/>
</dbReference>
<feature type="modified residue" description="Phosphoserine; by CK2" evidence="15">
    <location>
        <position position="189"/>
    </location>
</feature>
<feature type="domain" description="CUB" evidence="20">
    <location>
        <begin position="176"/>
        <end position="288"/>
    </location>
</feature>
<evidence type="ECO:0000313" key="23">
    <source>
        <dbReference type="Proteomes" id="UP000515145"/>
    </source>
</evidence>
<dbReference type="AlphaFoldDB" id="A0A6P7JTE4"/>
<dbReference type="InterPro" id="IPR024175">
    <property type="entry name" value="Pept_S1A_C1r/C1S/mannan-bd"/>
</dbReference>
<dbReference type="GO" id="GO:0006956">
    <property type="term" value="P:complement activation"/>
    <property type="evidence" value="ECO:0007669"/>
    <property type="project" value="InterPro"/>
</dbReference>
<dbReference type="Proteomes" id="UP000515145">
    <property type="component" value="Chromosome 16"/>
</dbReference>
<feature type="chain" id="PRO_5027664515" evidence="19">
    <location>
        <begin position="18"/>
        <end position="685"/>
    </location>
</feature>
<dbReference type="Pfam" id="PF00431">
    <property type="entry name" value="CUB"/>
    <property type="match status" value="2"/>
</dbReference>
<protein>
    <submittedName>
        <fullName evidence="24">Complement C1s subcomponent</fullName>
    </submittedName>
</protein>
<feature type="active site" description="Charge relay system" evidence="13">
    <location>
        <position position="529"/>
    </location>
</feature>
<dbReference type="InterPro" id="IPR000436">
    <property type="entry name" value="Sushi_SCR_CCP_dom"/>
</dbReference>
<feature type="disulfide bond" evidence="14 17">
    <location>
        <begin position="176"/>
        <end position="203"/>
    </location>
</feature>
<keyword evidence="2" id="KW-0399">Innate immunity</keyword>
<feature type="binding site" evidence="16">
    <location>
        <position position="273"/>
    </location>
    <ligand>
        <name>Ca(2+)</name>
        <dbReference type="ChEBI" id="CHEBI:29108"/>
        <label>3</label>
    </ligand>
</feature>
<dbReference type="Gene3D" id="2.10.25.10">
    <property type="entry name" value="Laminin"/>
    <property type="match status" value="1"/>
</dbReference>
<dbReference type="SMART" id="SM00179">
    <property type="entry name" value="EGF_CA"/>
    <property type="match status" value="1"/>
</dbReference>
<dbReference type="Gene3D" id="2.40.10.10">
    <property type="entry name" value="Trypsin-like serine proteases"/>
    <property type="match status" value="2"/>
</dbReference>
<keyword evidence="8" id="KW-0720">Serine protease</keyword>
<dbReference type="InterPro" id="IPR009003">
    <property type="entry name" value="Peptidase_S1_PA"/>
</dbReference>
<feature type="disulfide bond" evidence="14">
    <location>
        <begin position="159"/>
        <end position="172"/>
    </location>
</feature>
<feature type="disulfide bond" evidence="14">
    <location>
        <begin position="144"/>
        <end position="157"/>
    </location>
</feature>
<dbReference type="SUPFAM" id="SSF49854">
    <property type="entry name" value="Spermadhesin, CUB domain"/>
    <property type="match status" value="2"/>
</dbReference>
<evidence type="ECO:0000256" key="15">
    <source>
        <dbReference type="PIRSR" id="PIRSR001155-3"/>
    </source>
</evidence>
<name>A0A6P7JTE4_9TELE</name>
<proteinExistence type="inferred from homology"/>
<feature type="disulfide bond" evidence="14">
    <location>
        <begin position="136"/>
        <end position="148"/>
    </location>
</feature>
<feature type="domain" description="Sushi" evidence="22">
    <location>
        <begin position="356"/>
        <end position="424"/>
    </location>
</feature>
<feature type="disulfide bond" evidence="14">
    <location>
        <begin position="358"/>
        <end position="404"/>
    </location>
</feature>
<evidence type="ECO:0000256" key="18">
    <source>
        <dbReference type="PROSITE-ProRule" id="PRU00302"/>
    </source>
</evidence>
<dbReference type="PANTHER" id="PTHR24255:SF29">
    <property type="entry name" value="COMPLEMENT COMPONENT 1, S SUBCOMPONENT"/>
    <property type="match status" value="1"/>
</dbReference>
<feature type="disulfide bond" evidence="14">
    <location>
        <begin position="624"/>
        <end position="656"/>
    </location>
</feature>
<dbReference type="GeneID" id="114447895"/>
<comment type="caution">
    <text evidence="18">Lacks conserved residue(s) required for the propagation of feature annotation.</text>
</comment>
<dbReference type="SMART" id="SM00020">
    <property type="entry name" value="Tryp_SPc"/>
    <property type="match status" value="1"/>
</dbReference>
<gene>
    <name evidence="24" type="primary">c1s.2</name>
</gene>
<dbReference type="RefSeq" id="XP_028280214.1">
    <property type="nucleotide sequence ID" value="XM_028424413.1"/>
</dbReference>
<dbReference type="InterPro" id="IPR035976">
    <property type="entry name" value="Sushi/SCR/CCP_sf"/>
</dbReference>
<evidence type="ECO:0000256" key="4">
    <source>
        <dbReference type="ARBA" id="ARBA00022670"/>
    </source>
</evidence>
<feature type="disulfide bond" evidence="14">
    <location>
        <begin position="292"/>
        <end position="341"/>
    </location>
</feature>
<evidence type="ECO:0000256" key="12">
    <source>
        <dbReference type="ARBA" id="ARBA00024195"/>
    </source>
</evidence>
<feature type="disulfide bond" evidence="14">
    <location>
        <begin position="233"/>
        <end position="250"/>
    </location>
</feature>
<evidence type="ECO:0000256" key="10">
    <source>
        <dbReference type="ARBA" id="ARBA00023157"/>
    </source>
</evidence>
<dbReference type="Pfam" id="PF14670">
    <property type="entry name" value="FXa_inhibition"/>
    <property type="match status" value="1"/>
</dbReference>
<dbReference type="Pfam" id="PF00084">
    <property type="entry name" value="Sushi"/>
    <property type="match status" value="2"/>
</dbReference>
<dbReference type="InParanoid" id="A0A6P7JTE4"/>
<dbReference type="PROSITE" id="PS01180">
    <property type="entry name" value="CUB"/>
    <property type="match status" value="2"/>
</dbReference>
<feature type="disulfide bond" evidence="14">
    <location>
        <begin position="65"/>
        <end position="83"/>
    </location>
</feature>
<dbReference type="SMART" id="SM00181">
    <property type="entry name" value="EGF"/>
    <property type="match status" value="1"/>
</dbReference>
<dbReference type="CTD" id="793504"/>
<evidence type="ECO:0000256" key="14">
    <source>
        <dbReference type="PIRSR" id="PIRSR001155-2"/>
    </source>
</evidence>
<dbReference type="PANTHER" id="PTHR24255">
    <property type="entry name" value="COMPLEMENT COMPONENT 1, S SUBCOMPONENT-RELATED"/>
    <property type="match status" value="1"/>
</dbReference>
<evidence type="ECO:0000256" key="19">
    <source>
        <dbReference type="SAM" id="SignalP"/>
    </source>
</evidence>
<dbReference type="CDD" id="cd00190">
    <property type="entry name" value="Tryp_SPc"/>
    <property type="match status" value="1"/>
</dbReference>
<dbReference type="GO" id="GO:0005509">
    <property type="term" value="F:calcium ion binding"/>
    <property type="evidence" value="ECO:0007669"/>
    <property type="project" value="InterPro"/>
</dbReference>
<keyword evidence="7" id="KW-0378">Hydrolase</keyword>
<keyword evidence="10 14" id="KW-1015">Disulfide bond</keyword>
<evidence type="ECO:0000259" key="20">
    <source>
        <dbReference type="PROSITE" id="PS01180"/>
    </source>
</evidence>
<dbReference type="PROSITE" id="PS50240">
    <property type="entry name" value="TRYPSIN_DOM"/>
    <property type="match status" value="1"/>
</dbReference>
<feature type="modified residue" description="(3R)-3-hydroxyasparagine" evidence="15">
    <location>
        <position position="150"/>
    </location>
</feature>
<evidence type="ECO:0000256" key="1">
    <source>
        <dbReference type="ARBA" id="ARBA00022536"/>
    </source>
</evidence>
<evidence type="ECO:0000313" key="24">
    <source>
        <dbReference type="RefSeq" id="XP_028280214.1"/>
    </source>
</evidence>
<accession>A0A6P7JTE4</accession>
<dbReference type="GO" id="GO:0072562">
    <property type="term" value="C:blood microparticle"/>
    <property type="evidence" value="ECO:0007669"/>
    <property type="project" value="TreeGrafter"/>
</dbReference>
<dbReference type="PROSITE" id="PS50923">
    <property type="entry name" value="SUSHI"/>
    <property type="match status" value="2"/>
</dbReference>
<feature type="disulfide bond" evidence="14">
    <location>
        <begin position="389"/>
        <end position="422"/>
    </location>
</feature>
<dbReference type="PRINTS" id="PR00722">
    <property type="entry name" value="CHYMOTRYPSIN"/>
</dbReference>
<dbReference type="Gene3D" id="2.10.70.10">
    <property type="entry name" value="Complement Module, domain 1"/>
    <property type="match status" value="2"/>
</dbReference>
<keyword evidence="9" id="KW-0391">Immunity</keyword>
<evidence type="ECO:0000259" key="22">
    <source>
        <dbReference type="PROSITE" id="PS50923"/>
    </source>
</evidence>
<feature type="binding site" evidence="16">
    <location>
        <position position="151"/>
    </location>
    <ligand>
        <name>Ca(2+)</name>
        <dbReference type="ChEBI" id="CHEBI:29108"/>
        <label>2</label>
    </ligand>
</feature>
<evidence type="ECO:0000256" key="5">
    <source>
        <dbReference type="ARBA" id="ARBA00022729"/>
    </source>
</evidence>
<dbReference type="PIRSF" id="PIRSF001155">
    <property type="entry name" value="C1r_C1s_MASP"/>
    <property type="match status" value="1"/>
</dbReference>
<feature type="binding site" evidence="16">
    <location>
        <position position="150"/>
    </location>
    <ligand>
        <name>Ca(2+)</name>
        <dbReference type="ChEBI" id="CHEBI:29108"/>
        <label>2</label>
    </ligand>
</feature>
<dbReference type="Pfam" id="PF00089">
    <property type="entry name" value="Trypsin"/>
    <property type="match status" value="1"/>
</dbReference>
<feature type="binding site" evidence="16">
    <location>
        <position position="68"/>
    </location>
    <ligand>
        <name>Ca(2+)</name>
        <dbReference type="ChEBI" id="CHEBI:29108"/>
        <label>1</label>
    </ligand>
</feature>
<reference evidence="24" key="1">
    <citation type="submission" date="2025-08" db="UniProtKB">
        <authorList>
            <consortium name="RefSeq"/>
        </authorList>
    </citation>
    <scope>IDENTIFICATION</scope>
</reference>
<dbReference type="InterPro" id="IPR000742">
    <property type="entry name" value="EGF"/>
</dbReference>
<keyword evidence="4" id="KW-0645">Protease</keyword>
<dbReference type="GO" id="GO:0031638">
    <property type="term" value="P:zymogen activation"/>
    <property type="evidence" value="ECO:0007669"/>
    <property type="project" value="TreeGrafter"/>
</dbReference>
<evidence type="ECO:0000259" key="21">
    <source>
        <dbReference type="PROSITE" id="PS50240"/>
    </source>
</evidence>
<feature type="disulfide bond" evidence="14">
    <location>
        <begin position="319"/>
        <end position="353"/>
    </location>
</feature>
<feature type="binding site" evidence="16">
    <location>
        <position position="135"/>
    </location>
    <ligand>
        <name>Ca(2+)</name>
        <dbReference type="ChEBI" id="CHEBI:29108"/>
        <label>2</label>
    </ligand>
</feature>
<keyword evidence="1" id="KW-0245">EGF-like domain</keyword>
<dbReference type="SUPFAM" id="SSF50494">
    <property type="entry name" value="Trypsin-like serine proteases"/>
    <property type="match status" value="1"/>
</dbReference>